<sequence>MEDYSAYIYSSLKSLQKTACQVADKIDEKADALASTIRTAVHTSSLYRTARPPPPPPVPVTSGFSRLYHWADENRLATAILASTTLGLSTYIVHSRQVARRKRRAPRAPNGARSTVILLSGSPHDPATRSLATDLERRGFIVFLIVANLDDEQTVLSLGGRDIRPLHLDLLDPAASAASVGKFETYLTTPTQAFPGAVPHRLKLAGMVVVPDSHYPEGPVEVISADTWGDVLNCRLMSPFLTVTLFVSVLRGQKAKLLVLTPAAQLALRPAFHAPEVVVAAGLEAFVGCLRRELRPMGVDVTTVRTGTFDLPAGYNAAQAANRRQEVANWGEKVKGVYGDLKERRVRGSNVRELSNCVFDIIMQGGGKTVRVGSGAWLHEILGWVVPDRVLDAVTEWGREKV</sequence>
<protein>
    <submittedName>
        <fullName evidence="1">Similar to UPF0744 protein C106.03 acc. no. Q9URV8</fullName>
    </submittedName>
</protein>
<dbReference type="OMA" id="HDVRRYS"/>
<name>U4KX10_PYROM</name>
<dbReference type="SUPFAM" id="SSF51735">
    <property type="entry name" value="NAD(P)-binding Rossmann-fold domains"/>
    <property type="match status" value="1"/>
</dbReference>
<evidence type="ECO:0000313" key="2">
    <source>
        <dbReference type="Proteomes" id="UP000018144"/>
    </source>
</evidence>
<gene>
    <name evidence="1" type="ORF">PCON_05853</name>
</gene>
<reference evidence="1 2" key="1">
    <citation type="journal article" date="2013" name="PLoS Genet.">
        <title>The genome and development-dependent transcriptomes of Pyronema confluens: a window into fungal evolution.</title>
        <authorList>
            <person name="Traeger S."/>
            <person name="Altegoer F."/>
            <person name="Freitag M."/>
            <person name="Gabaldon T."/>
            <person name="Kempken F."/>
            <person name="Kumar A."/>
            <person name="Marcet-Houben M."/>
            <person name="Poggeler S."/>
            <person name="Stajich J.E."/>
            <person name="Nowrousian M."/>
        </authorList>
    </citation>
    <scope>NUCLEOTIDE SEQUENCE [LARGE SCALE GENOMIC DNA]</scope>
    <source>
        <strain evidence="2">CBS 100304</strain>
        <tissue evidence="1">Vegetative mycelium</tissue>
    </source>
</reference>
<dbReference type="InterPro" id="IPR013952">
    <property type="entry name" value="DUF1776_fun"/>
</dbReference>
<dbReference type="Gene3D" id="3.40.50.720">
    <property type="entry name" value="NAD(P)-binding Rossmann-like Domain"/>
    <property type="match status" value="1"/>
</dbReference>
<dbReference type="eggNOG" id="ENOG502QWSS">
    <property type="taxonomic scope" value="Eukaryota"/>
</dbReference>
<dbReference type="Pfam" id="PF08643">
    <property type="entry name" value="DUF1776"/>
    <property type="match status" value="1"/>
</dbReference>
<dbReference type="InterPro" id="IPR036291">
    <property type="entry name" value="NAD(P)-bd_dom_sf"/>
</dbReference>
<accession>U4KX10</accession>
<dbReference type="AlphaFoldDB" id="U4KX10"/>
<proteinExistence type="predicted"/>
<dbReference type="EMBL" id="HF935284">
    <property type="protein sequence ID" value="CCX06266.1"/>
    <property type="molecule type" value="Genomic_DNA"/>
</dbReference>
<organism evidence="1 2">
    <name type="scientific">Pyronema omphalodes (strain CBS 100304)</name>
    <name type="common">Pyronema confluens</name>
    <dbReference type="NCBI Taxonomy" id="1076935"/>
    <lineage>
        <taxon>Eukaryota</taxon>
        <taxon>Fungi</taxon>
        <taxon>Dikarya</taxon>
        <taxon>Ascomycota</taxon>
        <taxon>Pezizomycotina</taxon>
        <taxon>Pezizomycetes</taxon>
        <taxon>Pezizales</taxon>
        <taxon>Pyronemataceae</taxon>
        <taxon>Pyronema</taxon>
    </lineage>
</organism>
<dbReference type="Proteomes" id="UP000018144">
    <property type="component" value="Unassembled WGS sequence"/>
</dbReference>
<dbReference type="PANTHER" id="PTHR43313:SF1">
    <property type="entry name" value="3BETA-HYDROXYSTEROID DEHYDROGENASE DHS-16"/>
    <property type="match status" value="1"/>
</dbReference>
<evidence type="ECO:0000313" key="1">
    <source>
        <dbReference type="EMBL" id="CCX06266.1"/>
    </source>
</evidence>
<keyword evidence="2" id="KW-1185">Reference proteome</keyword>
<dbReference type="STRING" id="1076935.U4KX10"/>
<dbReference type="PANTHER" id="PTHR43313">
    <property type="entry name" value="SHORT-CHAIN DEHYDROGENASE/REDUCTASE FAMILY 9C"/>
    <property type="match status" value="1"/>
</dbReference>
<dbReference type="OrthoDB" id="5308060at2759"/>